<feature type="compositionally biased region" description="Basic and acidic residues" evidence="1">
    <location>
        <begin position="12"/>
        <end position="25"/>
    </location>
</feature>
<dbReference type="AlphaFoldDB" id="W9QT81"/>
<proteinExistence type="predicted"/>
<sequence length="122" mass="13825">MGNYVFCGSSADDPRSSSTGRRETEATPLGEMALVVHGRWKVGRKWGEFLCAEVRERLCLHKSDLYVKESTVLLGDKRRRLSVEDRSLTPREPVCPECPLVVEKSRTLTRVEGPAQVVRPRR</sequence>
<evidence type="ECO:0000256" key="1">
    <source>
        <dbReference type="SAM" id="MobiDB-lite"/>
    </source>
</evidence>
<reference evidence="3" key="1">
    <citation type="submission" date="2013-01" db="EMBL/GenBank/DDBJ databases">
        <title>Draft Genome Sequence of a Mulberry Tree, Morus notabilis C.K. Schneid.</title>
        <authorList>
            <person name="He N."/>
            <person name="Zhao S."/>
        </authorList>
    </citation>
    <scope>NUCLEOTIDE SEQUENCE</scope>
</reference>
<feature type="region of interest" description="Disordered" evidence="1">
    <location>
        <begin position="1"/>
        <end position="27"/>
    </location>
</feature>
<evidence type="ECO:0000313" key="3">
    <source>
        <dbReference type="Proteomes" id="UP000030645"/>
    </source>
</evidence>
<dbReference type="EMBL" id="KE343721">
    <property type="protein sequence ID" value="EXB39387.1"/>
    <property type="molecule type" value="Genomic_DNA"/>
</dbReference>
<accession>W9QT81</accession>
<protein>
    <submittedName>
        <fullName evidence="2">Uncharacterized protein</fullName>
    </submittedName>
</protein>
<organism evidence="2 3">
    <name type="scientific">Morus notabilis</name>
    <dbReference type="NCBI Taxonomy" id="981085"/>
    <lineage>
        <taxon>Eukaryota</taxon>
        <taxon>Viridiplantae</taxon>
        <taxon>Streptophyta</taxon>
        <taxon>Embryophyta</taxon>
        <taxon>Tracheophyta</taxon>
        <taxon>Spermatophyta</taxon>
        <taxon>Magnoliopsida</taxon>
        <taxon>eudicotyledons</taxon>
        <taxon>Gunneridae</taxon>
        <taxon>Pentapetalae</taxon>
        <taxon>rosids</taxon>
        <taxon>fabids</taxon>
        <taxon>Rosales</taxon>
        <taxon>Moraceae</taxon>
        <taxon>Moreae</taxon>
        <taxon>Morus</taxon>
    </lineage>
</organism>
<dbReference type="Proteomes" id="UP000030645">
    <property type="component" value="Unassembled WGS sequence"/>
</dbReference>
<gene>
    <name evidence="2" type="ORF">L484_025084</name>
</gene>
<evidence type="ECO:0000313" key="2">
    <source>
        <dbReference type="EMBL" id="EXB39387.1"/>
    </source>
</evidence>
<name>W9QT81_9ROSA</name>
<keyword evidence="3" id="KW-1185">Reference proteome</keyword>